<evidence type="ECO:0000259" key="5">
    <source>
        <dbReference type="PROSITE" id="PS50057"/>
    </source>
</evidence>
<dbReference type="InterPro" id="IPR035963">
    <property type="entry name" value="FERM_2"/>
</dbReference>
<dbReference type="InterPro" id="IPR029071">
    <property type="entry name" value="Ubiquitin-like_domsf"/>
</dbReference>
<dbReference type="PRINTS" id="PR00935">
    <property type="entry name" value="BAND41"/>
</dbReference>
<dbReference type="GO" id="GO:0005912">
    <property type="term" value="C:adherens junction"/>
    <property type="evidence" value="ECO:0007669"/>
    <property type="project" value="UniProtKB-SubCell"/>
</dbReference>
<accession>A0A1D1W044</accession>
<dbReference type="CDD" id="cd13184">
    <property type="entry name" value="FERM_C_4_1_family"/>
    <property type="match status" value="1"/>
</dbReference>
<dbReference type="InterPro" id="IPR014352">
    <property type="entry name" value="FERM/acyl-CoA-bd_prot_sf"/>
</dbReference>
<dbReference type="FunFam" id="2.30.29.30:FF:000001">
    <property type="entry name" value="Erythrocyte membrane protein band 4.1"/>
    <property type="match status" value="1"/>
</dbReference>
<evidence type="ECO:0000256" key="1">
    <source>
        <dbReference type="ARBA" id="ARBA00004536"/>
    </source>
</evidence>
<dbReference type="Pfam" id="PF09380">
    <property type="entry name" value="FERM_C"/>
    <property type="match status" value="1"/>
</dbReference>
<dbReference type="GO" id="GO:0005198">
    <property type="term" value="F:structural molecule activity"/>
    <property type="evidence" value="ECO:0007669"/>
    <property type="project" value="InterPro"/>
</dbReference>
<dbReference type="SUPFAM" id="SSF47031">
    <property type="entry name" value="Second domain of FERM"/>
    <property type="match status" value="1"/>
</dbReference>
<dbReference type="InterPro" id="IPR019749">
    <property type="entry name" value="Band_41_domain"/>
</dbReference>
<dbReference type="InterPro" id="IPR018980">
    <property type="entry name" value="FERM_PH-like_C"/>
</dbReference>
<dbReference type="Gene3D" id="1.20.80.10">
    <property type="match status" value="1"/>
</dbReference>
<dbReference type="InterPro" id="IPR014847">
    <property type="entry name" value="FA"/>
</dbReference>
<keyword evidence="7" id="KW-1185">Reference proteome</keyword>
<feature type="compositionally biased region" description="Polar residues" evidence="4">
    <location>
        <begin position="613"/>
        <end position="630"/>
    </location>
</feature>
<dbReference type="GO" id="GO:0005856">
    <property type="term" value="C:cytoskeleton"/>
    <property type="evidence" value="ECO:0007669"/>
    <property type="project" value="InterPro"/>
</dbReference>
<dbReference type="AlphaFoldDB" id="A0A1D1W044"/>
<feature type="region of interest" description="Disordered" evidence="4">
    <location>
        <begin position="502"/>
        <end position="557"/>
    </location>
</feature>
<protein>
    <recommendedName>
        <fullName evidence="5">FERM domain-containing protein</fullName>
    </recommendedName>
</protein>
<dbReference type="GO" id="GO:0005886">
    <property type="term" value="C:plasma membrane"/>
    <property type="evidence" value="ECO:0007669"/>
    <property type="project" value="TreeGrafter"/>
</dbReference>
<dbReference type="SMART" id="SM01196">
    <property type="entry name" value="FERM_C"/>
    <property type="match status" value="1"/>
</dbReference>
<dbReference type="PANTHER" id="PTHR23280:SF21">
    <property type="entry name" value="PROTEIN 4.1 HOMOLOG"/>
    <property type="match status" value="1"/>
</dbReference>
<comment type="subcellular location">
    <subcellularLocation>
        <location evidence="1">Cell junction</location>
        <location evidence="1">Adherens junction</location>
    </subcellularLocation>
    <subcellularLocation>
        <location evidence="3">Cell projection</location>
        <location evidence="3">Rhabdomere</location>
    </subcellularLocation>
</comment>
<feature type="compositionally biased region" description="Basic and acidic residues" evidence="4">
    <location>
        <begin position="30"/>
        <end position="79"/>
    </location>
</feature>
<feature type="compositionally biased region" description="Basic and acidic residues" evidence="4">
    <location>
        <begin position="503"/>
        <end position="512"/>
    </location>
</feature>
<dbReference type="PROSITE" id="PS50057">
    <property type="entry name" value="FERM_3"/>
    <property type="match status" value="1"/>
</dbReference>
<dbReference type="InterPro" id="IPR008379">
    <property type="entry name" value="Band_4.1_C"/>
</dbReference>
<name>A0A1D1W044_RAMVA</name>
<dbReference type="Gene3D" id="2.30.29.30">
    <property type="entry name" value="Pleckstrin-homology domain (PH domain)/Phosphotyrosine-binding domain (PTB)"/>
    <property type="match status" value="1"/>
</dbReference>
<evidence type="ECO:0000256" key="2">
    <source>
        <dbReference type="ARBA" id="ARBA00022553"/>
    </source>
</evidence>
<dbReference type="STRING" id="947166.A0A1D1W044"/>
<dbReference type="PANTHER" id="PTHR23280">
    <property type="entry name" value="4.1 G PROTEIN"/>
    <property type="match status" value="1"/>
</dbReference>
<comment type="caution">
    <text evidence="6">The sequence shown here is derived from an EMBL/GenBank/DDBJ whole genome shotgun (WGS) entry which is preliminary data.</text>
</comment>
<dbReference type="Proteomes" id="UP000186922">
    <property type="component" value="Unassembled WGS sequence"/>
</dbReference>
<dbReference type="InterPro" id="IPR000798">
    <property type="entry name" value="Ez/rad/moesin-like"/>
</dbReference>
<proteinExistence type="predicted"/>
<dbReference type="InterPro" id="IPR018979">
    <property type="entry name" value="FERM_N"/>
</dbReference>
<dbReference type="Gene3D" id="3.10.20.90">
    <property type="entry name" value="Phosphatidylinositol 3-kinase Catalytic Subunit, Chain A, domain 1"/>
    <property type="match status" value="1"/>
</dbReference>
<dbReference type="InterPro" id="IPR011993">
    <property type="entry name" value="PH-like_dom_sf"/>
</dbReference>
<dbReference type="CDD" id="cd14473">
    <property type="entry name" value="FERM_B-lobe"/>
    <property type="match status" value="1"/>
</dbReference>
<dbReference type="SUPFAM" id="SSF54236">
    <property type="entry name" value="Ubiquitin-like"/>
    <property type="match status" value="1"/>
</dbReference>
<dbReference type="SMART" id="SM01195">
    <property type="entry name" value="FA"/>
    <property type="match status" value="1"/>
</dbReference>
<dbReference type="InterPro" id="IPR000299">
    <property type="entry name" value="FERM_domain"/>
</dbReference>
<feature type="compositionally biased region" description="Basic and acidic residues" evidence="4">
    <location>
        <begin position="538"/>
        <end position="554"/>
    </location>
</feature>
<dbReference type="CDD" id="cd01765">
    <property type="entry name" value="FERM_F0_F1"/>
    <property type="match status" value="1"/>
</dbReference>
<evidence type="ECO:0000256" key="4">
    <source>
        <dbReference type="SAM" id="MobiDB-lite"/>
    </source>
</evidence>
<reference evidence="6 7" key="1">
    <citation type="journal article" date="2016" name="Nat. Commun.">
        <title>Extremotolerant tardigrade genome and improved radiotolerance of human cultured cells by tardigrade-unique protein.</title>
        <authorList>
            <person name="Hashimoto T."/>
            <person name="Horikawa D.D."/>
            <person name="Saito Y."/>
            <person name="Kuwahara H."/>
            <person name="Kozuka-Hata H."/>
            <person name="Shin-I T."/>
            <person name="Minakuchi Y."/>
            <person name="Ohishi K."/>
            <person name="Motoyama A."/>
            <person name="Aizu T."/>
            <person name="Enomoto A."/>
            <person name="Kondo K."/>
            <person name="Tanaka S."/>
            <person name="Hara Y."/>
            <person name="Koshikawa S."/>
            <person name="Sagara H."/>
            <person name="Miura T."/>
            <person name="Yokobori S."/>
            <person name="Miyagawa K."/>
            <person name="Suzuki Y."/>
            <person name="Kubo T."/>
            <person name="Oyama M."/>
            <person name="Kohara Y."/>
            <person name="Fujiyama A."/>
            <person name="Arakawa K."/>
            <person name="Katayama T."/>
            <person name="Toyoda A."/>
            <person name="Kunieda T."/>
        </authorList>
    </citation>
    <scope>NUCLEOTIDE SEQUENCE [LARGE SCALE GENOMIC DNA]</scope>
    <source>
        <strain evidence="6 7">YOKOZUNA-1</strain>
    </source>
</reference>
<dbReference type="Pfam" id="PF05902">
    <property type="entry name" value="4_1_CTD"/>
    <property type="match status" value="1"/>
</dbReference>
<feature type="region of interest" description="Disordered" evidence="4">
    <location>
        <begin position="704"/>
        <end position="734"/>
    </location>
</feature>
<feature type="domain" description="FERM" evidence="5">
    <location>
        <begin position="188"/>
        <end position="472"/>
    </location>
</feature>
<organism evidence="6 7">
    <name type="scientific">Ramazzottius varieornatus</name>
    <name type="common">Water bear</name>
    <name type="synonym">Tardigrade</name>
    <dbReference type="NCBI Taxonomy" id="947166"/>
    <lineage>
        <taxon>Eukaryota</taxon>
        <taxon>Metazoa</taxon>
        <taxon>Ecdysozoa</taxon>
        <taxon>Tardigrada</taxon>
        <taxon>Eutardigrada</taxon>
        <taxon>Parachela</taxon>
        <taxon>Hypsibioidea</taxon>
        <taxon>Ramazzottiidae</taxon>
        <taxon>Ramazzottius</taxon>
    </lineage>
</organism>
<dbReference type="OrthoDB" id="6589456at2759"/>
<feature type="region of interest" description="Disordered" evidence="4">
    <location>
        <begin position="1"/>
        <end position="122"/>
    </location>
</feature>
<dbReference type="Pfam" id="PF08736">
    <property type="entry name" value="FA"/>
    <property type="match status" value="1"/>
</dbReference>
<dbReference type="Pfam" id="PF00373">
    <property type="entry name" value="FERM_M"/>
    <property type="match status" value="1"/>
</dbReference>
<dbReference type="FunFam" id="3.10.20.90:FF:000002">
    <property type="entry name" value="Erythrocyte protein band 4.1-like 3"/>
    <property type="match status" value="1"/>
</dbReference>
<dbReference type="GO" id="GO:0003779">
    <property type="term" value="F:actin binding"/>
    <property type="evidence" value="ECO:0007669"/>
    <property type="project" value="InterPro"/>
</dbReference>
<feature type="region of interest" description="Disordered" evidence="4">
    <location>
        <begin position="596"/>
        <end position="642"/>
    </location>
</feature>
<feature type="compositionally biased region" description="Polar residues" evidence="4">
    <location>
        <begin position="517"/>
        <end position="526"/>
    </location>
</feature>
<dbReference type="EMBL" id="BDGG01000014">
    <property type="protein sequence ID" value="GAV06761.1"/>
    <property type="molecule type" value="Genomic_DNA"/>
</dbReference>
<dbReference type="Pfam" id="PF09379">
    <property type="entry name" value="FERM_N"/>
    <property type="match status" value="1"/>
</dbReference>
<dbReference type="CDD" id="cd22249">
    <property type="entry name" value="UDM1_RNF168_RNF169-like"/>
    <property type="match status" value="1"/>
</dbReference>
<keyword evidence="2" id="KW-0597">Phosphoprotein</keyword>
<sequence>MVQETVAYRTETVVRGTDSPSLDGDNGGLSEKDLKRMEKERREDEKRMKKEREKAEKNALKEHERLQKLAREKEKEEARKSKKNGVSHRHDSPAMPVAYSEDDVDESMDRSPPVSPVAGKTSTIPSTYEHVTEEISAQAAGPGHYATNTMKNFSVNTNGRTKDVVVPVIPADRTATPNGQASKSGSTTKATVRLLSDQDAEFQIPKSATGQYLFDRVCEFINLQERDYFGIRYMDSDNERSWLNMEKTVKQQMKNGPWNFEFLVKFYPPQPTELKEDLTRYYLCMQIHRDLITEKLPASFTTYAILGSLMVQSELGDYDRSRHIGNYVSEVPLAPPNKQNAELEEKVMELHKETTRGMPPTEADLRYLESAKRLAFYGVDLHKAKDSENSDIKVGVSASGVQVYRENLRVNRFAWPKVLKISYRRNNFYIKIRPLEAETSEKEICFRCPYQKAAKRLWKVCVEHHTFFRTRSSEEPSDYSTLRWPRLGSRFRYSGRTYSEAKASSERLDRPPPDFNRTWSKRNPYSVSVDGLSAVGRGDGDDRPSSVSGYDRRTSGGVNNVYDRPVIGRGVPGGERVGWAEGQGLGGTVYQTQYVSRGSKYPGDNDGGESPTEDSSLLTNHTTTQETSRYTRQDYYVDPNDPTKLATKIPTGGVGVMTTTYGNVTQYTSRTKTTTSTIKSSIEQYPGGYLPTDSTTLTTRSIDGPTMTSSEGGIPLGSPTRKTETHSLGPNGPTVVSSKVQTIETTTIEMDRNGEKEKHIEEKVTILVDGEDLDHDKALRDAIQAATNLNPNFEVEKLEIDHEESDH</sequence>
<dbReference type="InterPro" id="IPR019748">
    <property type="entry name" value="FERM_central"/>
</dbReference>
<dbReference type="PRINTS" id="PR00661">
    <property type="entry name" value="ERMFAMILY"/>
</dbReference>
<dbReference type="SMART" id="SM00295">
    <property type="entry name" value="B41"/>
    <property type="match status" value="1"/>
</dbReference>
<evidence type="ECO:0000313" key="7">
    <source>
        <dbReference type="Proteomes" id="UP000186922"/>
    </source>
</evidence>
<dbReference type="GO" id="GO:0031032">
    <property type="term" value="P:actomyosin structure organization"/>
    <property type="evidence" value="ECO:0007669"/>
    <property type="project" value="TreeGrafter"/>
</dbReference>
<gene>
    <name evidence="6" type="primary">RvY_16694</name>
    <name evidence="6" type="synonym">RvY_16694.2</name>
    <name evidence="6" type="ORF">RvY_16694-2</name>
</gene>
<evidence type="ECO:0000313" key="6">
    <source>
        <dbReference type="EMBL" id="GAV06761.1"/>
    </source>
</evidence>
<evidence type="ECO:0000256" key="3">
    <source>
        <dbReference type="ARBA" id="ARBA00043944"/>
    </source>
</evidence>
<dbReference type="SUPFAM" id="SSF50729">
    <property type="entry name" value="PH domain-like"/>
    <property type="match status" value="1"/>
</dbReference>